<organism evidence="2 3">
    <name type="scientific">Glomus cerebriforme</name>
    <dbReference type="NCBI Taxonomy" id="658196"/>
    <lineage>
        <taxon>Eukaryota</taxon>
        <taxon>Fungi</taxon>
        <taxon>Fungi incertae sedis</taxon>
        <taxon>Mucoromycota</taxon>
        <taxon>Glomeromycotina</taxon>
        <taxon>Glomeromycetes</taxon>
        <taxon>Glomerales</taxon>
        <taxon>Glomeraceae</taxon>
        <taxon>Glomus</taxon>
    </lineage>
</organism>
<dbReference type="EMBL" id="QKYT01000982">
    <property type="protein sequence ID" value="RIA80381.1"/>
    <property type="molecule type" value="Genomic_DNA"/>
</dbReference>
<feature type="region of interest" description="Disordered" evidence="1">
    <location>
        <begin position="1"/>
        <end position="22"/>
    </location>
</feature>
<reference evidence="2 3" key="1">
    <citation type="submission" date="2018-06" db="EMBL/GenBank/DDBJ databases">
        <title>Comparative genomics reveals the genomic features of Rhizophagus irregularis, R. cerebriforme, R. diaphanum and Gigaspora rosea, and their symbiotic lifestyle signature.</title>
        <authorList>
            <person name="Morin E."/>
            <person name="San Clemente H."/>
            <person name="Chen E.C.H."/>
            <person name="De La Providencia I."/>
            <person name="Hainaut M."/>
            <person name="Kuo A."/>
            <person name="Kohler A."/>
            <person name="Murat C."/>
            <person name="Tang N."/>
            <person name="Roy S."/>
            <person name="Loubradou J."/>
            <person name="Henrissat B."/>
            <person name="Grigoriev I.V."/>
            <person name="Corradi N."/>
            <person name="Roux C."/>
            <person name="Martin F.M."/>
        </authorList>
    </citation>
    <scope>NUCLEOTIDE SEQUENCE [LARGE SCALE GENOMIC DNA]</scope>
    <source>
        <strain evidence="2 3">DAOM 227022</strain>
    </source>
</reference>
<evidence type="ECO:0000256" key="1">
    <source>
        <dbReference type="SAM" id="MobiDB-lite"/>
    </source>
</evidence>
<dbReference type="Proteomes" id="UP000265703">
    <property type="component" value="Unassembled WGS sequence"/>
</dbReference>
<evidence type="ECO:0000313" key="2">
    <source>
        <dbReference type="EMBL" id="RIA80381.1"/>
    </source>
</evidence>
<comment type="caution">
    <text evidence="2">The sequence shown here is derived from an EMBL/GenBank/DDBJ whole genome shotgun (WGS) entry which is preliminary data.</text>
</comment>
<name>A0A397SCC8_9GLOM</name>
<evidence type="ECO:0000313" key="3">
    <source>
        <dbReference type="Proteomes" id="UP000265703"/>
    </source>
</evidence>
<proteinExistence type="predicted"/>
<keyword evidence="3" id="KW-1185">Reference proteome</keyword>
<accession>A0A397SCC8</accession>
<sequence>MAIHFDNVTENHSSGYKESEESDMAIHFDNVTENHSSGYKESEESDTAIHFDNVTENHSSGYKEGEESDTAIHFDNVTENHSSGYKESEESDTDDEIVNINEVTLKIGDLFNDWESVQVIIDSIHDEIDAATMLLYLLKQWEEDPGCAIIPRLEGPTNELTGLFWMMSQQCNDLWPKFHDVIKGFLDSLQKQLAYFTICQLRVIFIYTKKERERIWLESLSVSSRNEDLLAWELELGSEQVLKNLKKFLQPSGELGLLEK</sequence>
<dbReference type="OrthoDB" id="2440185at2759"/>
<gene>
    <name evidence="2" type="ORF">C1645_838818</name>
</gene>
<dbReference type="AlphaFoldDB" id="A0A397SCC8"/>
<protein>
    <submittedName>
        <fullName evidence="2">Uncharacterized protein</fullName>
    </submittedName>
</protein>